<dbReference type="GO" id="GO:0006310">
    <property type="term" value="P:DNA recombination"/>
    <property type="evidence" value="ECO:0007669"/>
    <property type="project" value="InterPro"/>
</dbReference>
<gene>
    <name evidence="1" type="ORF">LCGC14_1096430</name>
</gene>
<sequence length="122" mass="14156">MPQYKETLNKHFWSKMGWKYCYNVITPGKAYKKWEPLARLAIRTQLPVGFKIITEPITVKMLAYFKGARPDLCGAEESIGDCLEGLVWEDDRQIVSWDGSRCIHDLKNPRTEVFIELEGCDE</sequence>
<dbReference type="Pfam" id="PF05866">
    <property type="entry name" value="RusA"/>
    <property type="match status" value="1"/>
</dbReference>
<comment type="caution">
    <text evidence="1">The sequence shown here is derived from an EMBL/GenBank/DDBJ whole genome shotgun (WGS) entry which is preliminary data.</text>
</comment>
<organism evidence="1">
    <name type="scientific">marine sediment metagenome</name>
    <dbReference type="NCBI Taxonomy" id="412755"/>
    <lineage>
        <taxon>unclassified sequences</taxon>
        <taxon>metagenomes</taxon>
        <taxon>ecological metagenomes</taxon>
    </lineage>
</organism>
<dbReference type="GO" id="GO:0000287">
    <property type="term" value="F:magnesium ion binding"/>
    <property type="evidence" value="ECO:0007669"/>
    <property type="project" value="InterPro"/>
</dbReference>
<proteinExistence type="predicted"/>
<dbReference type="AlphaFoldDB" id="A0A0F9PTZ3"/>
<dbReference type="InterPro" id="IPR036614">
    <property type="entry name" value="RusA-like_sf"/>
</dbReference>
<protein>
    <submittedName>
        <fullName evidence="1">Uncharacterized protein</fullName>
    </submittedName>
</protein>
<accession>A0A0F9PTZ3</accession>
<dbReference type="Gene3D" id="3.30.1330.70">
    <property type="entry name" value="Holliday junction resolvase RusA"/>
    <property type="match status" value="1"/>
</dbReference>
<evidence type="ECO:0000313" key="1">
    <source>
        <dbReference type="EMBL" id="KKN04541.1"/>
    </source>
</evidence>
<dbReference type="GO" id="GO:0006281">
    <property type="term" value="P:DNA repair"/>
    <property type="evidence" value="ECO:0007669"/>
    <property type="project" value="InterPro"/>
</dbReference>
<dbReference type="InterPro" id="IPR008822">
    <property type="entry name" value="Endonuclease_RusA-like"/>
</dbReference>
<reference evidence="1" key="1">
    <citation type="journal article" date="2015" name="Nature">
        <title>Complex archaea that bridge the gap between prokaryotes and eukaryotes.</title>
        <authorList>
            <person name="Spang A."/>
            <person name="Saw J.H."/>
            <person name="Jorgensen S.L."/>
            <person name="Zaremba-Niedzwiedzka K."/>
            <person name="Martijn J."/>
            <person name="Lind A.E."/>
            <person name="van Eijk R."/>
            <person name="Schleper C."/>
            <person name="Guy L."/>
            <person name="Ettema T.J."/>
        </authorList>
    </citation>
    <scope>NUCLEOTIDE SEQUENCE</scope>
</reference>
<dbReference type="SUPFAM" id="SSF103084">
    <property type="entry name" value="Holliday junction resolvase RusA"/>
    <property type="match status" value="1"/>
</dbReference>
<dbReference type="EMBL" id="LAZR01004908">
    <property type="protein sequence ID" value="KKN04541.1"/>
    <property type="molecule type" value="Genomic_DNA"/>
</dbReference>
<name>A0A0F9PTZ3_9ZZZZ</name>